<accession>A0ABU6CD64</accession>
<evidence type="ECO:0000259" key="1">
    <source>
        <dbReference type="Pfam" id="PF26607"/>
    </source>
</evidence>
<protein>
    <recommendedName>
        <fullName evidence="1">PLL-like beta propeller domain-containing protein</fullName>
    </recommendedName>
</protein>
<dbReference type="InterPro" id="IPR058502">
    <property type="entry name" value="PLL-like_beta-prop"/>
</dbReference>
<dbReference type="EMBL" id="JAOZYB010000168">
    <property type="protein sequence ID" value="MEB3962669.1"/>
    <property type="molecule type" value="Genomic_DNA"/>
</dbReference>
<proteinExistence type="predicted"/>
<dbReference type="Gene3D" id="2.120.10.70">
    <property type="entry name" value="Fucose-specific lectin"/>
    <property type="match status" value="1"/>
</dbReference>
<gene>
    <name evidence="2" type="ORF">OKJ48_20800</name>
</gene>
<dbReference type="SUPFAM" id="SSF89372">
    <property type="entry name" value="Fucose-specific lectin"/>
    <property type="match status" value="1"/>
</dbReference>
<keyword evidence="3" id="KW-1185">Reference proteome</keyword>
<name>A0ABU6CD64_9ACTN</name>
<evidence type="ECO:0000313" key="2">
    <source>
        <dbReference type="EMBL" id="MEB3962669.1"/>
    </source>
</evidence>
<sequence>MGLLYSGGHRVAQAADGRLAIFARGMDNALHNLTQASPGVWAGPGSWVNLGGIITTNPVVFPAGDKGRLEVFARGADNSLWVDYQTKANGGTGDWIWKTLNGRITSEPAVFRNADDRMEVAVADTNRQVAVTYQQGAPSGTWTSEQGRWPTPGGGTIGDPSLIQAEDGRLVIFTRGGDNHLYENAQSSPGGGYGGWVDRGGILHSDPTPILGGDGTIHVFTIGADGALWHLPQLSPNGSWGSWQQVSSASDPLSHRPAAVLNSNNQIEVFARSHATHTNHYKVVNGVWAPFRHDTGSLDISGPTAARNADGRLEVFYRGADNTVWHTAEFSPGGPWMQHASLGGSIADL</sequence>
<dbReference type="RefSeq" id="WP_324770244.1">
    <property type="nucleotide sequence ID" value="NZ_BAAATS010000067.1"/>
</dbReference>
<dbReference type="Proteomes" id="UP001352223">
    <property type="component" value="Unassembled WGS sequence"/>
</dbReference>
<dbReference type="CDD" id="cd22954">
    <property type="entry name" value="PLL_lectin"/>
    <property type="match status" value="1"/>
</dbReference>
<feature type="domain" description="PLL-like beta propeller" evidence="1">
    <location>
        <begin position="12"/>
        <end position="296"/>
    </location>
</feature>
<comment type="caution">
    <text evidence="2">The sequence shown here is derived from an EMBL/GenBank/DDBJ whole genome shotgun (WGS) entry which is preliminary data.</text>
</comment>
<organism evidence="2 3">
    <name type="scientific">Streptomyces kunmingensis</name>
    <dbReference type="NCBI Taxonomy" id="68225"/>
    <lineage>
        <taxon>Bacteria</taxon>
        <taxon>Bacillati</taxon>
        <taxon>Actinomycetota</taxon>
        <taxon>Actinomycetes</taxon>
        <taxon>Kitasatosporales</taxon>
        <taxon>Streptomycetaceae</taxon>
        <taxon>Streptomyces</taxon>
    </lineage>
</organism>
<evidence type="ECO:0000313" key="3">
    <source>
        <dbReference type="Proteomes" id="UP001352223"/>
    </source>
</evidence>
<dbReference type="Pfam" id="PF26607">
    <property type="entry name" value="DUF8189"/>
    <property type="match status" value="1"/>
</dbReference>
<reference evidence="2 3" key="1">
    <citation type="submission" date="2022-10" db="EMBL/GenBank/DDBJ databases">
        <authorList>
            <person name="Xie J."/>
            <person name="Shen N."/>
        </authorList>
    </citation>
    <scope>NUCLEOTIDE SEQUENCE [LARGE SCALE GENOMIC DNA]</scope>
    <source>
        <strain evidence="2 3">DSM 41681</strain>
    </source>
</reference>